<keyword evidence="2" id="KW-0732">Signal</keyword>
<evidence type="ECO:0000313" key="4">
    <source>
        <dbReference type="Proteomes" id="UP001190700"/>
    </source>
</evidence>
<evidence type="ECO:0000256" key="1">
    <source>
        <dbReference type="SAM" id="MobiDB-lite"/>
    </source>
</evidence>
<accession>A0AAE0G1T5</accession>
<dbReference type="PANTHER" id="PTHR34571:SF1">
    <property type="entry name" value="(S)-UREIDOGLYCINE AMINOHYDROLASE"/>
    <property type="match status" value="1"/>
</dbReference>
<keyword evidence="4" id="KW-1185">Reference proteome</keyword>
<dbReference type="EMBL" id="LGRX02010586">
    <property type="protein sequence ID" value="KAK3270071.1"/>
    <property type="molecule type" value="Genomic_DNA"/>
</dbReference>
<comment type="caution">
    <text evidence="3">The sequence shown here is derived from an EMBL/GenBank/DDBJ whole genome shotgun (WGS) entry which is preliminary data.</text>
</comment>
<name>A0AAE0G1T5_9CHLO</name>
<dbReference type="Proteomes" id="UP001190700">
    <property type="component" value="Unassembled WGS sequence"/>
</dbReference>
<dbReference type="SUPFAM" id="SSF51182">
    <property type="entry name" value="RmlC-like cupins"/>
    <property type="match status" value="1"/>
</dbReference>
<dbReference type="AlphaFoldDB" id="A0AAE0G1T5"/>
<dbReference type="InterPro" id="IPR011051">
    <property type="entry name" value="RmlC_Cupin_sf"/>
</dbReference>
<evidence type="ECO:0008006" key="5">
    <source>
        <dbReference type="Google" id="ProtNLM"/>
    </source>
</evidence>
<sequence>MKGTRLSARSVLLISLLQSVACQWTSDGSPPSDNMYAQVTQPSRTSGISFQDLPGFTRSVYERDHALITPESRVFSGLPGWSKTVASVFINPSMGAHFTMYLANMMGDSSSAAPVSGVERFAFVLNGTLTVTEGESNTAHTLTHNHYAYFPAGHAHRLTSSEGCSVLIFERFYAGEAGGLAQSNSSEKWHVSCPENTPWAWARSTSLARRTPCGPGRAARYLPGEHPVGLGARHATSAPENNP</sequence>
<dbReference type="InterPro" id="IPR017627">
    <property type="entry name" value="UGHY"/>
</dbReference>
<feature type="region of interest" description="Disordered" evidence="1">
    <location>
        <begin position="224"/>
        <end position="243"/>
    </location>
</feature>
<protein>
    <recommendedName>
        <fullName evidence="5">Cupin type-1 domain-containing protein</fullName>
    </recommendedName>
</protein>
<dbReference type="PANTHER" id="PTHR34571">
    <property type="entry name" value="(S)-UREIDOGLYCINE AMINOHYDROLASE"/>
    <property type="match status" value="1"/>
</dbReference>
<proteinExistence type="predicted"/>
<reference evidence="3 4" key="1">
    <citation type="journal article" date="2015" name="Genome Biol. Evol.">
        <title>Comparative Genomics of a Bacterivorous Green Alga Reveals Evolutionary Causalities and Consequences of Phago-Mixotrophic Mode of Nutrition.</title>
        <authorList>
            <person name="Burns J.A."/>
            <person name="Paasch A."/>
            <person name="Narechania A."/>
            <person name="Kim E."/>
        </authorList>
    </citation>
    <scope>NUCLEOTIDE SEQUENCE [LARGE SCALE GENOMIC DNA]</scope>
    <source>
        <strain evidence="3 4">PLY_AMNH</strain>
    </source>
</reference>
<evidence type="ECO:0000256" key="2">
    <source>
        <dbReference type="SAM" id="SignalP"/>
    </source>
</evidence>
<dbReference type="GO" id="GO:0071522">
    <property type="term" value="F:ureidoglycine aminohydrolase activity"/>
    <property type="evidence" value="ECO:0007669"/>
    <property type="project" value="InterPro"/>
</dbReference>
<feature type="non-terminal residue" evidence="3">
    <location>
        <position position="243"/>
    </location>
</feature>
<dbReference type="Gene3D" id="2.60.120.10">
    <property type="entry name" value="Jelly Rolls"/>
    <property type="match status" value="1"/>
</dbReference>
<dbReference type="InterPro" id="IPR014710">
    <property type="entry name" value="RmlC-like_jellyroll"/>
</dbReference>
<evidence type="ECO:0000313" key="3">
    <source>
        <dbReference type="EMBL" id="KAK3270071.1"/>
    </source>
</evidence>
<gene>
    <name evidence="3" type="ORF">CYMTET_21512</name>
</gene>
<feature type="chain" id="PRO_5041938627" description="Cupin type-1 domain-containing protein" evidence="2">
    <location>
        <begin position="23"/>
        <end position="243"/>
    </location>
</feature>
<feature type="signal peptide" evidence="2">
    <location>
        <begin position="1"/>
        <end position="22"/>
    </location>
</feature>
<organism evidence="3 4">
    <name type="scientific">Cymbomonas tetramitiformis</name>
    <dbReference type="NCBI Taxonomy" id="36881"/>
    <lineage>
        <taxon>Eukaryota</taxon>
        <taxon>Viridiplantae</taxon>
        <taxon>Chlorophyta</taxon>
        <taxon>Pyramimonadophyceae</taxon>
        <taxon>Pyramimonadales</taxon>
        <taxon>Pyramimonadaceae</taxon>
        <taxon>Cymbomonas</taxon>
    </lineage>
</organism>